<evidence type="ECO:0000256" key="5">
    <source>
        <dbReference type="ARBA" id="ARBA00022553"/>
    </source>
</evidence>
<dbReference type="Gene3D" id="3.30.200.20">
    <property type="entry name" value="Phosphorylase Kinase, domain 1"/>
    <property type="match status" value="1"/>
</dbReference>
<dbReference type="CTD" id="131890"/>
<feature type="domain" description="Protein kinase" evidence="21">
    <location>
        <begin position="188"/>
        <end position="451"/>
    </location>
</feature>
<dbReference type="PROSITE" id="PS00108">
    <property type="entry name" value="PROTEIN_KINASE_ST"/>
    <property type="match status" value="1"/>
</dbReference>
<keyword evidence="4 20" id="KW-0723">Serine/threonine-protein kinase</keyword>
<dbReference type="PROSITE" id="PS50011">
    <property type="entry name" value="PROTEIN_KINASE_DOM"/>
    <property type="match status" value="1"/>
</dbReference>
<evidence type="ECO:0000256" key="2">
    <source>
        <dbReference type="ARBA" id="ARBA00009793"/>
    </source>
</evidence>
<evidence type="ECO:0000259" key="21">
    <source>
        <dbReference type="PROSITE" id="PS50011"/>
    </source>
</evidence>
<protein>
    <recommendedName>
        <fullName evidence="20">G protein-coupled receptor kinase</fullName>
        <ecNumber evidence="20">2.7.11.-</ecNumber>
    </recommendedName>
</protein>
<dbReference type="PROSITE" id="PS00107">
    <property type="entry name" value="PROTEIN_KINASE_ATP"/>
    <property type="match status" value="1"/>
</dbReference>
<evidence type="ECO:0000256" key="14">
    <source>
        <dbReference type="ARBA" id="ARBA00023305"/>
    </source>
</evidence>
<gene>
    <name evidence="25" type="primary">GRK7</name>
</gene>
<dbReference type="InterPro" id="IPR000239">
    <property type="entry name" value="GPCR_kinase"/>
</dbReference>
<evidence type="ECO:0000256" key="7">
    <source>
        <dbReference type="ARBA" id="ARBA00022679"/>
    </source>
</evidence>
<dbReference type="PROSITE" id="PS50132">
    <property type="entry name" value="RGS"/>
    <property type="match status" value="1"/>
</dbReference>
<comment type="catalytic activity">
    <reaction evidence="16">
        <text>L-threonyl-[rhodopsin] + ATP = O-phospho-L-threonyl-[rhodopsin] + ADP + H(+)</text>
        <dbReference type="Rhea" id="RHEA:56552"/>
        <dbReference type="Rhea" id="RHEA-COMP:14596"/>
        <dbReference type="Rhea" id="RHEA-COMP:14597"/>
        <dbReference type="ChEBI" id="CHEBI:15378"/>
        <dbReference type="ChEBI" id="CHEBI:30013"/>
        <dbReference type="ChEBI" id="CHEBI:30616"/>
        <dbReference type="ChEBI" id="CHEBI:61977"/>
        <dbReference type="ChEBI" id="CHEBI:456216"/>
        <dbReference type="EC" id="2.7.11.14"/>
    </reaction>
</comment>
<feature type="domain" description="AGC-kinase C-terminal" evidence="23">
    <location>
        <begin position="452"/>
        <end position="517"/>
    </location>
</feature>
<dbReference type="GO" id="GO:0009966">
    <property type="term" value="P:regulation of signal transduction"/>
    <property type="evidence" value="ECO:0007669"/>
    <property type="project" value="TreeGrafter"/>
</dbReference>
<dbReference type="InterPro" id="IPR036305">
    <property type="entry name" value="RGS_sf"/>
</dbReference>
<feature type="active site" description="Proton acceptor" evidence="18">
    <location>
        <position position="313"/>
    </location>
</feature>
<dbReference type="SMART" id="SM00315">
    <property type="entry name" value="RGS"/>
    <property type="match status" value="1"/>
</dbReference>
<dbReference type="PROSITE" id="PS51285">
    <property type="entry name" value="AGC_KINASE_CTER"/>
    <property type="match status" value="1"/>
</dbReference>
<evidence type="ECO:0000256" key="4">
    <source>
        <dbReference type="ARBA" id="ARBA00022527"/>
    </source>
</evidence>
<evidence type="ECO:0000256" key="9">
    <source>
        <dbReference type="ARBA" id="ARBA00022777"/>
    </source>
</evidence>
<evidence type="ECO:0000256" key="8">
    <source>
        <dbReference type="ARBA" id="ARBA00022741"/>
    </source>
</evidence>
<keyword evidence="3" id="KW-0488">Methylation</keyword>
<evidence type="ECO:0000313" key="25">
    <source>
        <dbReference type="RefSeq" id="XP_054839865.1"/>
    </source>
</evidence>
<dbReference type="AlphaFoldDB" id="A0AA97JL33"/>
<reference evidence="25" key="1">
    <citation type="submission" date="2025-08" db="UniProtKB">
        <authorList>
            <consortium name="RefSeq"/>
        </authorList>
    </citation>
    <scope>IDENTIFICATION</scope>
    <source>
        <tissue evidence="25">Blood</tissue>
    </source>
</reference>
<dbReference type="RefSeq" id="XP_054839865.1">
    <property type="nucleotide sequence ID" value="XM_054983890.1"/>
</dbReference>
<evidence type="ECO:0000256" key="10">
    <source>
        <dbReference type="ARBA" id="ARBA00022840"/>
    </source>
</evidence>
<dbReference type="InterPro" id="IPR011009">
    <property type="entry name" value="Kinase-like_dom_sf"/>
</dbReference>
<keyword evidence="8 19" id="KW-0547">Nucleotide-binding</keyword>
<dbReference type="GO" id="GO:0050254">
    <property type="term" value="F:rhodopsin kinase activity"/>
    <property type="evidence" value="ECO:0007669"/>
    <property type="project" value="UniProtKB-EC"/>
</dbReference>
<dbReference type="SUPFAM" id="SSF48097">
    <property type="entry name" value="Regulator of G-protein signaling, RGS"/>
    <property type="match status" value="1"/>
</dbReference>
<feature type="domain" description="RGS" evidence="22">
    <location>
        <begin position="62"/>
        <end position="173"/>
    </location>
</feature>
<evidence type="ECO:0000313" key="24">
    <source>
        <dbReference type="Proteomes" id="UP001190640"/>
    </source>
</evidence>
<proteinExistence type="inferred from homology"/>
<dbReference type="GeneID" id="129332655"/>
<evidence type="ECO:0000256" key="3">
    <source>
        <dbReference type="ARBA" id="ARBA00022481"/>
    </source>
</evidence>
<dbReference type="SMART" id="SM00220">
    <property type="entry name" value="S_TKc"/>
    <property type="match status" value="1"/>
</dbReference>
<dbReference type="Proteomes" id="UP001190640">
    <property type="component" value="Chromosome 6"/>
</dbReference>
<comment type="subcellular location">
    <subcellularLocation>
        <location evidence="1">Membrane</location>
        <topology evidence="1">Lipid-anchor</topology>
    </subcellularLocation>
</comment>
<keyword evidence="14" id="KW-0844">Vision</keyword>
<keyword evidence="7 20" id="KW-0808">Transferase</keyword>
<dbReference type="FunFam" id="1.10.510.10:FF:000074">
    <property type="entry name" value="G protein-coupled receptor kinase"/>
    <property type="match status" value="1"/>
</dbReference>
<keyword evidence="13" id="KW-0636">Prenylation</keyword>
<feature type="binding site" evidence="19">
    <location>
        <position position="217"/>
    </location>
    <ligand>
        <name>ATP</name>
        <dbReference type="ChEBI" id="CHEBI:30616"/>
    </ligand>
</feature>
<evidence type="ECO:0000256" key="20">
    <source>
        <dbReference type="RuleBase" id="RU000308"/>
    </source>
</evidence>
<dbReference type="SMART" id="SM00133">
    <property type="entry name" value="S_TK_X"/>
    <property type="match status" value="1"/>
</dbReference>
<sequence>MCDMGGLDNLIANTAYLQARKSGDADKREVQKRRKTLALPRIDDSTDLEMSIKVDYESICEKQPIGKKFFQEFVEAVPEYLLASEFLDEATAWELSEDKIKSSILEGLVNMYLKNISNNYLKFLSLDLAKKCQVATKNDFENIMLLAMAEAKAFLKGKPFEEFQSSQFYEKFLQWKAFERQPVSEKDFEEFRVLGKGGFGEVCAVQVKNTGKMYACKKLDKKRLKKKSGEKMALLEKRILEKVNSRFIVSLAYAYQTKTDLCLVMTLMNGGDLRFHIYSVGERGLKMDRVIYYSAQITCGILHLHSISIMYRDMKPDNVLLDEHGNCRLSDLGLAVKVKEGKSITQRAGTNGYMAPEILKENEAYSYPVDWFAVGCTIYEMVAARTPFKDHKEKISKEELKRRTIEDEVKFEHSGFDEAAKDICKLFLAKKTEARLGSRNANDDPRKHHFFKSINFRRLEAGITDPPFVPDPSVIYAKDITDIAEFSEIQGVEFGDKDTKFFKKFSTGAVPISWQNEVIETGLFAELNDPHREIGGRGKSGVCLLF</sequence>
<keyword evidence="24" id="KW-1185">Reference proteome</keyword>
<evidence type="ECO:0000256" key="19">
    <source>
        <dbReference type="PROSITE-ProRule" id="PRU10141"/>
    </source>
</evidence>
<dbReference type="EC" id="2.7.11.-" evidence="20"/>
<dbReference type="Gene3D" id="1.10.510.10">
    <property type="entry name" value="Transferase(Phosphotransferase) domain 1"/>
    <property type="match status" value="1"/>
</dbReference>
<dbReference type="Gene3D" id="1.10.167.10">
    <property type="entry name" value="Regulator of G-protein Signalling 4, domain 2"/>
    <property type="match status" value="1"/>
</dbReference>
<evidence type="ECO:0000256" key="17">
    <source>
        <dbReference type="ARBA" id="ARBA00049249"/>
    </source>
</evidence>
<evidence type="ECO:0000256" key="15">
    <source>
        <dbReference type="ARBA" id="ARBA00037736"/>
    </source>
</evidence>
<name>A0AA97JL33_EUBMA</name>
<dbReference type="KEGG" id="emc:129332655"/>
<dbReference type="GO" id="GO:0007165">
    <property type="term" value="P:signal transduction"/>
    <property type="evidence" value="ECO:0007669"/>
    <property type="project" value="InterPro"/>
</dbReference>
<dbReference type="GO" id="GO:0007601">
    <property type="term" value="P:visual perception"/>
    <property type="evidence" value="ECO:0007669"/>
    <property type="project" value="UniProtKB-KW"/>
</dbReference>
<evidence type="ECO:0000256" key="12">
    <source>
        <dbReference type="ARBA" id="ARBA00023288"/>
    </source>
</evidence>
<dbReference type="PRINTS" id="PR00717">
    <property type="entry name" value="GPCRKINASE"/>
</dbReference>
<dbReference type="InterPro" id="IPR016137">
    <property type="entry name" value="RGS"/>
</dbReference>
<dbReference type="Pfam" id="PF00069">
    <property type="entry name" value="Pkinase"/>
    <property type="match status" value="1"/>
</dbReference>
<evidence type="ECO:0000256" key="16">
    <source>
        <dbReference type="ARBA" id="ARBA00048717"/>
    </source>
</evidence>
<evidence type="ECO:0000256" key="6">
    <source>
        <dbReference type="ARBA" id="ARBA00022606"/>
    </source>
</evidence>
<dbReference type="GO" id="GO:0016020">
    <property type="term" value="C:membrane"/>
    <property type="evidence" value="ECO:0007669"/>
    <property type="project" value="UniProtKB-SubCell"/>
</dbReference>
<keyword evidence="10 19" id="KW-0067">ATP-binding</keyword>
<comment type="similarity">
    <text evidence="2 20">Belongs to the protein kinase superfamily. AGC Ser/Thr protein kinase family. GPRK subfamily.</text>
</comment>
<dbReference type="InterPro" id="IPR000719">
    <property type="entry name" value="Prot_kinase_dom"/>
</dbReference>
<evidence type="ECO:0000259" key="23">
    <source>
        <dbReference type="PROSITE" id="PS51285"/>
    </source>
</evidence>
<dbReference type="GO" id="GO:0005737">
    <property type="term" value="C:cytoplasm"/>
    <property type="evidence" value="ECO:0007669"/>
    <property type="project" value="TreeGrafter"/>
</dbReference>
<dbReference type="SUPFAM" id="SSF56112">
    <property type="entry name" value="Protein kinase-like (PK-like)"/>
    <property type="match status" value="1"/>
</dbReference>
<dbReference type="Pfam" id="PF00615">
    <property type="entry name" value="RGS"/>
    <property type="match status" value="1"/>
</dbReference>
<dbReference type="InterPro" id="IPR008271">
    <property type="entry name" value="Ser/Thr_kinase_AS"/>
</dbReference>
<evidence type="ECO:0000256" key="18">
    <source>
        <dbReference type="PIRSR" id="PIRSR600239-51"/>
    </source>
</evidence>
<comment type="catalytic activity">
    <reaction evidence="17">
        <text>L-seryl-[rhodopsin] + ATP = O-phospho-L-seryl-[rhodopsin] + ADP + H(+)</text>
        <dbReference type="Rhea" id="RHEA:23356"/>
        <dbReference type="Rhea" id="RHEA-COMP:14594"/>
        <dbReference type="Rhea" id="RHEA-COMP:14595"/>
        <dbReference type="ChEBI" id="CHEBI:15378"/>
        <dbReference type="ChEBI" id="CHEBI:29999"/>
        <dbReference type="ChEBI" id="CHEBI:30616"/>
        <dbReference type="ChEBI" id="CHEBI:83421"/>
        <dbReference type="ChEBI" id="CHEBI:456216"/>
        <dbReference type="EC" id="2.7.11.14"/>
    </reaction>
</comment>
<keyword evidence="11" id="KW-0472">Membrane</keyword>
<dbReference type="InterPro" id="IPR044926">
    <property type="entry name" value="RGS_subdomain_2"/>
</dbReference>
<keyword evidence="6" id="KW-0716">Sensory transduction</keyword>
<evidence type="ECO:0000256" key="1">
    <source>
        <dbReference type="ARBA" id="ARBA00004635"/>
    </source>
</evidence>
<dbReference type="PANTHER" id="PTHR24355:SF12">
    <property type="entry name" value="RHODOPSIN KINASE GRK7"/>
    <property type="match status" value="1"/>
</dbReference>
<accession>A0AA97JL33</accession>
<evidence type="ECO:0000256" key="13">
    <source>
        <dbReference type="ARBA" id="ARBA00023289"/>
    </source>
</evidence>
<keyword evidence="12" id="KW-0449">Lipoprotein</keyword>
<dbReference type="GO" id="GO:0005524">
    <property type="term" value="F:ATP binding"/>
    <property type="evidence" value="ECO:0007669"/>
    <property type="project" value="UniProtKB-UniRule"/>
</dbReference>
<keyword evidence="9 20" id="KW-0418">Kinase</keyword>
<evidence type="ECO:0000259" key="22">
    <source>
        <dbReference type="PROSITE" id="PS50132"/>
    </source>
</evidence>
<dbReference type="PANTHER" id="PTHR24355">
    <property type="entry name" value="G PROTEIN-COUPLED RECEPTOR KINASE/RIBOSOMAL PROTEIN S6 KINASE"/>
    <property type="match status" value="1"/>
</dbReference>
<dbReference type="InterPro" id="IPR000961">
    <property type="entry name" value="AGC-kinase_C"/>
</dbReference>
<comment type="function">
    <text evidence="15">Retina-specific kinase involved in the shutoff of the photoresponse and adaptation to changing light conditions via cone opsin phosphorylation, including rhodopsin (RHO).</text>
</comment>
<dbReference type="InterPro" id="IPR017441">
    <property type="entry name" value="Protein_kinase_ATP_BS"/>
</dbReference>
<keyword evidence="5" id="KW-0597">Phosphoprotein</keyword>
<organism evidence="24 25">
    <name type="scientific">Eublepharis macularius</name>
    <name type="common">Leopard gecko</name>
    <name type="synonym">Cyrtodactylus macularius</name>
    <dbReference type="NCBI Taxonomy" id="481883"/>
    <lineage>
        <taxon>Eukaryota</taxon>
        <taxon>Metazoa</taxon>
        <taxon>Chordata</taxon>
        <taxon>Craniata</taxon>
        <taxon>Vertebrata</taxon>
        <taxon>Euteleostomi</taxon>
        <taxon>Lepidosauria</taxon>
        <taxon>Squamata</taxon>
        <taxon>Bifurcata</taxon>
        <taxon>Gekkota</taxon>
        <taxon>Eublepharidae</taxon>
        <taxon>Eublepharinae</taxon>
        <taxon>Eublepharis</taxon>
    </lineage>
</organism>
<evidence type="ECO:0000256" key="11">
    <source>
        <dbReference type="ARBA" id="ARBA00023136"/>
    </source>
</evidence>